<keyword evidence="1" id="KW-1133">Transmembrane helix</keyword>
<dbReference type="EMBL" id="BSFN01000006">
    <property type="protein sequence ID" value="GLK89384.1"/>
    <property type="molecule type" value="Genomic_DNA"/>
</dbReference>
<sequence>MSSIDNLPVWLAIVVAGGPILLGFIGIAYSLYLSRCHLDAMMAALKNSRYSYTWGPILREQGWMGSMLVVAQITGMILMPKPSIRIGDLHPKDLENFPSNLRCLLKIDAAIMLSCFVWMVIVGTLLKFK</sequence>
<evidence type="ECO:0000313" key="2">
    <source>
        <dbReference type="EMBL" id="GLK89384.1"/>
    </source>
</evidence>
<feature type="transmembrane region" description="Helical" evidence="1">
    <location>
        <begin position="63"/>
        <end position="82"/>
    </location>
</feature>
<keyword evidence="3" id="KW-1185">Reference proteome</keyword>
<keyword evidence="1" id="KW-0812">Transmembrane</keyword>
<name>A0A9W6K7D8_9PSED</name>
<comment type="caution">
    <text evidence="2">The sequence shown here is derived from an EMBL/GenBank/DDBJ whole genome shotgun (WGS) entry which is preliminary data.</text>
</comment>
<dbReference type="Proteomes" id="UP001143328">
    <property type="component" value="Unassembled WGS sequence"/>
</dbReference>
<reference evidence="2" key="2">
    <citation type="submission" date="2023-01" db="EMBL/GenBank/DDBJ databases">
        <authorList>
            <person name="Sun Q."/>
            <person name="Evtushenko L."/>
        </authorList>
    </citation>
    <scope>NUCLEOTIDE SEQUENCE</scope>
    <source>
        <strain evidence="2">VKM B-2935</strain>
    </source>
</reference>
<gene>
    <name evidence="2" type="ORF">GCM10017655_24460</name>
</gene>
<accession>A0A9W6K7D8</accession>
<organism evidence="2 3">
    <name type="scientific">Pseudomonas turukhanskensis</name>
    <dbReference type="NCBI Taxonomy" id="1806536"/>
    <lineage>
        <taxon>Bacteria</taxon>
        <taxon>Pseudomonadati</taxon>
        <taxon>Pseudomonadota</taxon>
        <taxon>Gammaproteobacteria</taxon>
        <taxon>Pseudomonadales</taxon>
        <taxon>Pseudomonadaceae</taxon>
        <taxon>Pseudomonas</taxon>
    </lineage>
</organism>
<feature type="transmembrane region" description="Helical" evidence="1">
    <location>
        <begin position="7"/>
        <end position="32"/>
    </location>
</feature>
<dbReference type="RefSeq" id="WP_271195581.1">
    <property type="nucleotide sequence ID" value="NZ_BSFN01000006.1"/>
</dbReference>
<protein>
    <submittedName>
        <fullName evidence="2">Uncharacterized protein</fullName>
    </submittedName>
</protein>
<dbReference type="AlphaFoldDB" id="A0A9W6K7D8"/>
<feature type="transmembrane region" description="Helical" evidence="1">
    <location>
        <begin position="103"/>
        <end position="126"/>
    </location>
</feature>
<evidence type="ECO:0000313" key="3">
    <source>
        <dbReference type="Proteomes" id="UP001143328"/>
    </source>
</evidence>
<reference evidence="2" key="1">
    <citation type="journal article" date="2014" name="Int. J. Syst. Evol. Microbiol.">
        <title>Complete genome sequence of Corynebacterium casei LMG S-19264T (=DSM 44701T), isolated from a smear-ripened cheese.</title>
        <authorList>
            <consortium name="US DOE Joint Genome Institute (JGI-PGF)"/>
            <person name="Walter F."/>
            <person name="Albersmeier A."/>
            <person name="Kalinowski J."/>
            <person name="Ruckert C."/>
        </authorList>
    </citation>
    <scope>NUCLEOTIDE SEQUENCE</scope>
    <source>
        <strain evidence="2">VKM B-2935</strain>
    </source>
</reference>
<proteinExistence type="predicted"/>
<evidence type="ECO:0000256" key="1">
    <source>
        <dbReference type="SAM" id="Phobius"/>
    </source>
</evidence>
<keyword evidence="1" id="KW-0472">Membrane</keyword>